<keyword evidence="2" id="KW-1185">Reference proteome</keyword>
<dbReference type="EMBL" id="OCNH01000005">
    <property type="protein sequence ID" value="SOD95921.1"/>
    <property type="molecule type" value="Genomic_DNA"/>
</dbReference>
<evidence type="ECO:0000313" key="2">
    <source>
        <dbReference type="Proteomes" id="UP000219452"/>
    </source>
</evidence>
<protein>
    <submittedName>
        <fullName evidence="1">Uncharacterized protein</fullName>
    </submittedName>
</protein>
<organism evidence="1 2">
    <name type="scientific">Spirosoma fluviale</name>
    <dbReference type="NCBI Taxonomy" id="1597977"/>
    <lineage>
        <taxon>Bacteria</taxon>
        <taxon>Pseudomonadati</taxon>
        <taxon>Bacteroidota</taxon>
        <taxon>Cytophagia</taxon>
        <taxon>Cytophagales</taxon>
        <taxon>Cytophagaceae</taxon>
        <taxon>Spirosoma</taxon>
    </lineage>
</organism>
<dbReference type="AlphaFoldDB" id="A0A286GK59"/>
<accession>A0A286GK59</accession>
<sequence>MLYQPSRSIVKPDISQPTGTVGITVTIKYEKSKADIL</sequence>
<gene>
    <name evidence="1" type="ORF">SAMN06269250_5049</name>
</gene>
<proteinExistence type="predicted"/>
<reference evidence="2" key="1">
    <citation type="submission" date="2017-09" db="EMBL/GenBank/DDBJ databases">
        <authorList>
            <person name="Varghese N."/>
            <person name="Submissions S."/>
        </authorList>
    </citation>
    <scope>NUCLEOTIDE SEQUENCE [LARGE SCALE GENOMIC DNA]</scope>
    <source>
        <strain evidence="2">DSM 29961</strain>
    </source>
</reference>
<dbReference type="Proteomes" id="UP000219452">
    <property type="component" value="Unassembled WGS sequence"/>
</dbReference>
<name>A0A286GK59_9BACT</name>
<evidence type="ECO:0000313" key="1">
    <source>
        <dbReference type="EMBL" id="SOD95921.1"/>
    </source>
</evidence>